<sequence>MGTRHWPVEADEPDPIFWRSPSEEMEQSKTGMCGLGLSRSAGVLEVTSWPIWELYRVPLPYVVALMKTGRTHSLASGSGEGEEASLQFKKLMTEWKGLEK</sequence>
<reference evidence="2" key="2">
    <citation type="submission" date="2013-07" db="EMBL/GenBank/DDBJ databases">
        <authorList>
            <consortium name="The Broad Institute Genome Sequencing Platform"/>
            <person name="Cuomo C."/>
            <person name="Litvintseva A."/>
            <person name="Chen Y."/>
            <person name="Heitman J."/>
            <person name="Sun S."/>
            <person name="Springer D."/>
            <person name="Dromer F."/>
            <person name="Young S.K."/>
            <person name="Zeng Q."/>
            <person name="Gargeya S."/>
            <person name="Fitzgerald M."/>
            <person name="Abouelleil A."/>
            <person name="Alvarado L."/>
            <person name="Berlin A.M."/>
            <person name="Chapman S.B."/>
            <person name="Dewar J."/>
            <person name="Goldberg J."/>
            <person name="Griggs A."/>
            <person name="Gujja S."/>
            <person name="Hansen M."/>
            <person name="Howarth C."/>
            <person name="Imamovic A."/>
            <person name="Larimer J."/>
            <person name="McCowan C."/>
            <person name="Murphy C."/>
            <person name="Pearson M."/>
            <person name="Priest M."/>
            <person name="Roberts A."/>
            <person name="Saif S."/>
            <person name="Shea T."/>
            <person name="Sykes S."/>
            <person name="Wortman J."/>
            <person name="Nusbaum C."/>
            <person name="Birren B."/>
        </authorList>
    </citation>
    <scope>NUCLEOTIDE SEQUENCE</scope>
    <source>
        <strain evidence="2">CBS 10117</strain>
    </source>
</reference>
<dbReference type="EMBL" id="CP144532">
    <property type="protein sequence ID" value="WWC59891.1"/>
    <property type="molecule type" value="Genomic_DNA"/>
</dbReference>
<evidence type="ECO:0000313" key="2">
    <source>
        <dbReference type="EMBL" id="WWC59891.1"/>
    </source>
</evidence>
<organism evidence="1">
    <name type="scientific">Kwoniella dejecticola CBS 10117</name>
    <dbReference type="NCBI Taxonomy" id="1296121"/>
    <lineage>
        <taxon>Eukaryota</taxon>
        <taxon>Fungi</taxon>
        <taxon>Dikarya</taxon>
        <taxon>Basidiomycota</taxon>
        <taxon>Agaricomycotina</taxon>
        <taxon>Tremellomycetes</taxon>
        <taxon>Tremellales</taxon>
        <taxon>Cryptococcaceae</taxon>
        <taxon>Kwoniella</taxon>
    </lineage>
</organism>
<dbReference type="GeneID" id="28966167"/>
<evidence type="ECO:0000313" key="1">
    <source>
        <dbReference type="EMBL" id="OBR86461.1"/>
    </source>
</evidence>
<protein>
    <submittedName>
        <fullName evidence="1">Uncharacterized protein</fullName>
    </submittedName>
</protein>
<dbReference type="KEGG" id="kdj:28966167"/>
<proteinExistence type="predicted"/>
<keyword evidence="3" id="KW-1185">Reference proteome</keyword>
<dbReference type="RefSeq" id="XP_018264303.1">
    <property type="nucleotide sequence ID" value="XM_018405809.1"/>
</dbReference>
<gene>
    <name evidence="1" type="ORF">I303_02468</name>
    <name evidence="2" type="ORF">I303_102453</name>
</gene>
<dbReference type="STRING" id="1296121.A0A1A6A8S6"/>
<evidence type="ECO:0000313" key="3">
    <source>
        <dbReference type="Proteomes" id="UP000078595"/>
    </source>
</evidence>
<dbReference type="EMBL" id="KI894029">
    <property type="protein sequence ID" value="OBR86461.1"/>
    <property type="molecule type" value="Genomic_DNA"/>
</dbReference>
<reference evidence="1" key="1">
    <citation type="submission" date="2013-07" db="EMBL/GenBank/DDBJ databases">
        <title>The Genome Sequence of Cryptococcus dejecticola CBS10117.</title>
        <authorList>
            <consortium name="The Broad Institute Genome Sequencing Platform"/>
            <person name="Cuomo C."/>
            <person name="Litvintseva A."/>
            <person name="Chen Y."/>
            <person name="Heitman J."/>
            <person name="Sun S."/>
            <person name="Springer D."/>
            <person name="Dromer F."/>
            <person name="Young S.K."/>
            <person name="Zeng Q."/>
            <person name="Gargeya S."/>
            <person name="Fitzgerald M."/>
            <person name="Abouelleil A."/>
            <person name="Alvarado L."/>
            <person name="Berlin A.M."/>
            <person name="Chapman S.B."/>
            <person name="Dewar J."/>
            <person name="Goldberg J."/>
            <person name="Griggs A."/>
            <person name="Gujja S."/>
            <person name="Hansen M."/>
            <person name="Howarth C."/>
            <person name="Imamovic A."/>
            <person name="Larimer J."/>
            <person name="McCowan C."/>
            <person name="Murphy C."/>
            <person name="Pearson M."/>
            <person name="Priest M."/>
            <person name="Roberts A."/>
            <person name="Saif S."/>
            <person name="Shea T."/>
            <person name="Sykes S."/>
            <person name="Wortman J."/>
            <person name="Nusbaum C."/>
            <person name="Birren B."/>
        </authorList>
    </citation>
    <scope>NUCLEOTIDE SEQUENCE [LARGE SCALE GENOMIC DNA]</scope>
    <source>
        <strain evidence="1">CBS 10117</strain>
    </source>
</reference>
<dbReference type="VEuPathDB" id="FungiDB:I303_02468"/>
<dbReference type="AlphaFoldDB" id="A0A1A6A8S6"/>
<dbReference type="OrthoDB" id="2574774at2759"/>
<dbReference type="Proteomes" id="UP000078595">
    <property type="component" value="Chromosome 3"/>
</dbReference>
<reference evidence="2" key="3">
    <citation type="submission" date="2024-02" db="EMBL/GenBank/DDBJ databases">
        <title>Comparative genomics of Cryptococcus and Kwoniella reveals pathogenesis evolution and contrasting modes of karyotype evolution via chromosome fusion or intercentromeric recombination.</title>
        <authorList>
            <person name="Coelho M.A."/>
            <person name="David-Palma M."/>
            <person name="Shea T."/>
            <person name="Bowers K."/>
            <person name="McGinley-Smith S."/>
            <person name="Mohammad A.W."/>
            <person name="Gnirke A."/>
            <person name="Yurkov A.M."/>
            <person name="Nowrousian M."/>
            <person name="Sun S."/>
            <person name="Cuomo C.A."/>
            <person name="Heitman J."/>
        </authorList>
    </citation>
    <scope>NUCLEOTIDE SEQUENCE</scope>
    <source>
        <strain evidence="2">CBS 10117</strain>
    </source>
</reference>
<accession>A0A1A6A8S6</accession>
<name>A0A1A6A8S6_9TREE</name>